<evidence type="ECO:0000259" key="1">
    <source>
        <dbReference type="PROSITE" id="PS01124"/>
    </source>
</evidence>
<reference evidence="2 3" key="1">
    <citation type="submission" date="2018-05" db="EMBL/GenBank/DDBJ databases">
        <title>Genomic Encyclopedia of Type Strains, Phase IV (KMG-IV): sequencing the most valuable type-strain genomes for metagenomic binning, comparative biology and taxonomic classification.</title>
        <authorList>
            <person name="Goeker M."/>
        </authorList>
    </citation>
    <scope>NUCLEOTIDE SEQUENCE [LARGE SCALE GENOMIC DNA]</scope>
    <source>
        <strain evidence="2 3">DSM 19792</strain>
    </source>
</reference>
<dbReference type="EMBL" id="QJKB01000004">
    <property type="protein sequence ID" value="PXX43141.1"/>
    <property type="molecule type" value="Genomic_DNA"/>
</dbReference>
<dbReference type="GO" id="GO:0043565">
    <property type="term" value="F:sequence-specific DNA binding"/>
    <property type="evidence" value="ECO:0007669"/>
    <property type="project" value="InterPro"/>
</dbReference>
<name>A0A318J8R5_9BURK</name>
<evidence type="ECO:0000313" key="3">
    <source>
        <dbReference type="Proteomes" id="UP000247792"/>
    </source>
</evidence>
<dbReference type="Gene3D" id="1.10.10.60">
    <property type="entry name" value="Homeodomain-like"/>
    <property type="match status" value="1"/>
</dbReference>
<keyword evidence="3" id="KW-1185">Reference proteome</keyword>
<accession>A0A318J8R5</accession>
<gene>
    <name evidence="2" type="ORF">DFR42_104142</name>
</gene>
<dbReference type="Proteomes" id="UP000247792">
    <property type="component" value="Unassembled WGS sequence"/>
</dbReference>
<protein>
    <submittedName>
        <fullName evidence="2">AraC family transcriptional regulator</fullName>
    </submittedName>
</protein>
<dbReference type="Pfam" id="PF12833">
    <property type="entry name" value="HTH_18"/>
    <property type="match status" value="1"/>
</dbReference>
<feature type="domain" description="HTH araC/xylS-type" evidence="1">
    <location>
        <begin position="180"/>
        <end position="271"/>
    </location>
</feature>
<dbReference type="SMART" id="SM00342">
    <property type="entry name" value="HTH_ARAC"/>
    <property type="match status" value="1"/>
</dbReference>
<organism evidence="2 3">
    <name type="scientific">Undibacterium pigrum</name>
    <dbReference type="NCBI Taxonomy" id="401470"/>
    <lineage>
        <taxon>Bacteria</taxon>
        <taxon>Pseudomonadati</taxon>
        <taxon>Pseudomonadota</taxon>
        <taxon>Betaproteobacteria</taxon>
        <taxon>Burkholderiales</taxon>
        <taxon>Oxalobacteraceae</taxon>
        <taxon>Undibacterium</taxon>
    </lineage>
</organism>
<evidence type="ECO:0000313" key="2">
    <source>
        <dbReference type="EMBL" id="PXX43141.1"/>
    </source>
</evidence>
<sequence>MHKTYITPKAQTHIWPASGQAAEHVLMYIARDTRGCHLDGADQLNRYPATPFCCITWMLEGEVSLLQQGETKLEQHLPQIFVAGCQSQYGVTINLGDRHSFMAVFYSDAFHTLFELDLTTLQDRFVDAREVLNPSGLALLQAVALADTHTDRRSLIESYIAHNSSFLLSSPWSRLRKMGQNLSLRLSCSLLGVGARQLQRRVRKEAGLPLLGLSRLWRAKRSHSQVLSDLALGQTPNWVEHADALGYADQSHLIRDCKEVSGRSPQQLLNDARKNESDWIYRL</sequence>
<dbReference type="PROSITE" id="PS01124">
    <property type="entry name" value="HTH_ARAC_FAMILY_2"/>
    <property type="match status" value="1"/>
</dbReference>
<proteinExistence type="predicted"/>
<dbReference type="GO" id="GO:0003700">
    <property type="term" value="F:DNA-binding transcription factor activity"/>
    <property type="evidence" value="ECO:0007669"/>
    <property type="project" value="InterPro"/>
</dbReference>
<comment type="caution">
    <text evidence="2">The sequence shown here is derived from an EMBL/GenBank/DDBJ whole genome shotgun (WGS) entry which is preliminary data.</text>
</comment>
<dbReference type="AlphaFoldDB" id="A0A318J8R5"/>
<dbReference type="RefSeq" id="WP_110255693.1">
    <property type="nucleotide sequence ID" value="NZ_QJKB01000004.1"/>
</dbReference>
<dbReference type="OrthoDB" id="2559672at2"/>
<dbReference type="InterPro" id="IPR018060">
    <property type="entry name" value="HTH_AraC"/>
</dbReference>